<dbReference type="PANTHER" id="PTHR39596:SF2">
    <property type="entry name" value="HET DOMAIN PROTEIN (AFU_ORTHOLOGUE AFUA_1G17550)-RELATED"/>
    <property type="match status" value="1"/>
</dbReference>
<dbReference type="AlphaFoldDB" id="A0A428T881"/>
<organism evidence="1 2">
    <name type="scientific">Fusarium oligoseptatum</name>
    <dbReference type="NCBI Taxonomy" id="2604345"/>
    <lineage>
        <taxon>Eukaryota</taxon>
        <taxon>Fungi</taxon>
        <taxon>Dikarya</taxon>
        <taxon>Ascomycota</taxon>
        <taxon>Pezizomycotina</taxon>
        <taxon>Sordariomycetes</taxon>
        <taxon>Hypocreomycetidae</taxon>
        <taxon>Hypocreales</taxon>
        <taxon>Nectriaceae</taxon>
        <taxon>Fusarium</taxon>
        <taxon>Fusarium solani species complex</taxon>
    </lineage>
</organism>
<comment type="caution">
    <text evidence="1">The sequence shown here is derived from an EMBL/GenBank/DDBJ whole genome shotgun (WGS) entry which is preliminary data.</text>
</comment>
<proteinExistence type="predicted"/>
<dbReference type="EMBL" id="NKCK01000117">
    <property type="protein sequence ID" value="RSL98246.1"/>
    <property type="molecule type" value="Genomic_DNA"/>
</dbReference>
<reference evidence="1 2" key="1">
    <citation type="submission" date="2017-06" db="EMBL/GenBank/DDBJ databases">
        <title>Comparative genomic analysis of Ambrosia Fusariam Clade fungi.</title>
        <authorList>
            <person name="Stajich J.E."/>
            <person name="Carrillo J."/>
            <person name="Kijimoto T."/>
            <person name="Eskalen A."/>
            <person name="O'Donnell K."/>
            <person name="Kasson M."/>
        </authorList>
    </citation>
    <scope>NUCLEOTIDE SEQUENCE [LARGE SCALE GENOMIC DNA]</scope>
    <source>
        <strain evidence="1 2">NRRL62579</strain>
    </source>
</reference>
<dbReference type="PANTHER" id="PTHR39596">
    <property type="match status" value="1"/>
</dbReference>
<evidence type="ECO:0000313" key="1">
    <source>
        <dbReference type="EMBL" id="RSL98246.1"/>
    </source>
</evidence>
<name>A0A428T881_9HYPO</name>
<accession>A0A428T881</accession>
<gene>
    <name evidence="1" type="ORF">CEP52_010409</name>
</gene>
<protein>
    <recommendedName>
        <fullName evidence="3">Heterokaryon incompatibility domain-containing protein</fullName>
    </recommendedName>
</protein>
<evidence type="ECO:0000313" key="2">
    <source>
        <dbReference type="Proteomes" id="UP000287144"/>
    </source>
</evidence>
<evidence type="ECO:0008006" key="3">
    <source>
        <dbReference type="Google" id="ProtNLM"/>
    </source>
</evidence>
<dbReference type="STRING" id="1325735.A0A428T881"/>
<keyword evidence="2" id="KW-1185">Reference proteome</keyword>
<dbReference type="Proteomes" id="UP000287144">
    <property type="component" value="Unassembled WGS sequence"/>
</dbReference>
<sequence>MLDKPDGWCPDRIVFSSQDSLLDSTRTSNGCANHRVRPGLWPRFDPQWLAFKVDVQDNFLNALGAICKRSELQHCQNTKCVHVAQRVSLAAPQCTWTAFREWAVVAISCQYTMSPTKSEIDNHDPPQVHIASAIGLMNTLLEKHYEDEDPIDGVLLGPGHCSTRLDISEITDVIYWMLTVQTQTDRNTVDYANWPQDYIPPRLLQPSIQRAESRAVELGLCLFRVHTLAFASSRKAAEIPAIVAGVNRRPELVHQDRGHERCTANRCNYMYRDNTGRAHPEHPGSVNSCMFQFFGEIAAQLNCVGVWWDAISIPAKRNDAVLRAKAISKMHHNYQNASYTVVHDRYLRKFQWRDGDDACADDACLAIAFSPWFSRGWTSLELHISHNVVVLFGAADSRFDPSDSRSVVVKPLQDILSKHPALSPRAHRIAALLIEKVWRKRIENISEILAILHPRGTSWPSDVKLIQAHLAGCGDDEDLAMEEDETVFTRRVLGAVGAISRYALLHGFETLAPSGPFSWAPRSISDMPIASSDDFEGEVEGNLDIHTNGSVSGTWHWRYLKDSDTDTGALLLHKPQLLRDRMLTDKQMSYRLEQRLSTIPSYSVLETALQNWCHCALLYPDSGRSELRILVETLGVDDGDDGEKIIDCRYIAIVEELDAEIDFDEYGYHKNSFGTSRGG</sequence>